<dbReference type="KEGG" id="fte:Fluta_1102"/>
<dbReference type="AlphaFoldDB" id="F2IAG3"/>
<reference evidence="1 2" key="1">
    <citation type="journal article" date="2011" name="Stand. Genomic Sci.">
        <title>Complete genome sequence of the gliding freshwater bacterium Fluviicola taffensis type strain (RW262).</title>
        <authorList>
            <person name="Woyke T."/>
            <person name="Chertkov O."/>
            <person name="Lapidus A."/>
            <person name="Nolan M."/>
            <person name="Lucas S."/>
            <person name="Del Rio T.G."/>
            <person name="Tice H."/>
            <person name="Cheng J.F."/>
            <person name="Tapia R."/>
            <person name="Han C."/>
            <person name="Goodwin L."/>
            <person name="Pitluck S."/>
            <person name="Liolios K."/>
            <person name="Pagani I."/>
            <person name="Ivanova N."/>
            <person name="Huntemann M."/>
            <person name="Mavromatis K."/>
            <person name="Mikhailova N."/>
            <person name="Pati A."/>
            <person name="Chen A."/>
            <person name="Palaniappan K."/>
            <person name="Land M."/>
            <person name="Hauser L."/>
            <person name="Brambilla E.M."/>
            <person name="Rohde M."/>
            <person name="Mwirichia R."/>
            <person name="Sikorski J."/>
            <person name="Tindall B.J."/>
            <person name="Goker M."/>
            <person name="Bristow J."/>
            <person name="Eisen J.A."/>
            <person name="Markowitz V."/>
            <person name="Hugenholtz P."/>
            <person name="Klenk H.P."/>
            <person name="Kyrpides N.C."/>
        </authorList>
    </citation>
    <scope>NUCLEOTIDE SEQUENCE [LARGE SCALE GENOMIC DNA]</scope>
    <source>
        <strain evidence="2">DSM 16823 / RW262 / RW262</strain>
    </source>
</reference>
<evidence type="ECO:0000313" key="1">
    <source>
        <dbReference type="EMBL" id="AEA43099.1"/>
    </source>
</evidence>
<dbReference type="STRING" id="755732.Fluta_1102"/>
<dbReference type="Proteomes" id="UP000007463">
    <property type="component" value="Chromosome"/>
</dbReference>
<proteinExistence type="predicted"/>
<evidence type="ECO:0000313" key="2">
    <source>
        <dbReference type="Proteomes" id="UP000007463"/>
    </source>
</evidence>
<keyword evidence="2" id="KW-1185">Reference proteome</keyword>
<reference evidence="2" key="2">
    <citation type="submission" date="2011-02" db="EMBL/GenBank/DDBJ databases">
        <title>The complete genome of Fluviicola taffensis DSM 16823.</title>
        <authorList>
            <consortium name="US DOE Joint Genome Institute (JGI-PGF)"/>
            <person name="Lucas S."/>
            <person name="Copeland A."/>
            <person name="Lapidus A."/>
            <person name="Bruce D."/>
            <person name="Goodwin L."/>
            <person name="Pitluck S."/>
            <person name="Kyrpides N."/>
            <person name="Mavromatis K."/>
            <person name="Ivanova N."/>
            <person name="Mikhailova N."/>
            <person name="Pagani I."/>
            <person name="Chertkov O."/>
            <person name="Detter J.C."/>
            <person name="Han C."/>
            <person name="Tapia R."/>
            <person name="Land M."/>
            <person name="Hauser L."/>
            <person name="Markowitz V."/>
            <person name="Cheng J.-F."/>
            <person name="Hugenholtz P."/>
            <person name="Woyke T."/>
            <person name="Wu D."/>
            <person name="Tindall B."/>
            <person name="Pomrenke H.G."/>
            <person name="Brambilla E."/>
            <person name="Klenk H.-P."/>
            <person name="Eisen J.A."/>
        </authorList>
    </citation>
    <scope>NUCLEOTIDE SEQUENCE [LARGE SCALE GENOMIC DNA]</scope>
    <source>
        <strain evidence="2">DSM 16823 / RW262 / RW262</strain>
    </source>
</reference>
<organism evidence="1 2">
    <name type="scientific">Fluviicola taffensis (strain DSM 16823 / NCIMB 13979 / RW262)</name>
    <dbReference type="NCBI Taxonomy" id="755732"/>
    <lineage>
        <taxon>Bacteria</taxon>
        <taxon>Pseudomonadati</taxon>
        <taxon>Bacteroidota</taxon>
        <taxon>Flavobacteriia</taxon>
        <taxon>Flavobacteriales</taxon>
        <taxon>Crocinitomicaceae</taxon>
        <taxon>Fluviicola</taxon>
    </lineage>
</organism>
<accession>F2IAG3</accession>
<dbReference type="EMBL" id="CP002542">
    <property type="protein sequence ID" value="AEA43099.1"/>
    <property type="molecule type" value="Genomic_DNA"/>
</dbReference>
<sequence length="38" mass="4374">MSGDAGKISVRMKNDWTPAKIKGQVVRCYYALLIEFKR</sequence>
<dbReference type="HOGENOM" id="CLU_3328179_0_0_10"/>
<gene>
    <name evidence="1" type="ordered locus">Fluta_1102</name>
</gene>
<name>F2IAG3_FLUTR</name>
<protein>
    <submittedName>
        <fullName evidence="1">Uncharacterized protein</fullName>
    </submittedName>
</protein>